<dbReference type="AlphaFoldDB" id="A0A078MG39"/>
<dbReference type="GO" id="GO:0033711">
    <property type="term" value="F:4-phosphoerythronate dehydrogenase activity"/>
    <property type="evidence" value="ECO:0007669"/>
    <property type="project" value="UniProtKB-EC"/>
</dbReference>
<comment type="pathway">
    <text evidence="5">Cofactor biosynthesis; pyridoxine 5'-phosphate biosynthesis; pyridoxine 5'-phosphate from D-erythrose 4-phosphate: step 2/5.</text>
</comment>
<name>A0A078MG39_9PSED</name>
<evidence type="ECO:0000313" key="9">
    <source>
        <dbReference type="EMBL" id="CEA06283.1"/>
    </source>
</evidence>
<dbReference type="PANTHER" id="PTHR42938:SF9">
    <property type="entry name" value="FORMATE DEHYDROGENASE 1"/>
    <property type="match status" value="1"/>
</dbReference>
<feature type="binding site" evidence="5">
    <location>
        <position position="45"/>
    </location>
    <ligand>
        <name>substrate</name>
    </ligand>
</feature>
<feature type="binding site" evidence="5">
    <location>
        <position position="256"/>
    </location>
    <ligand>
        <name>NAD(+)</name>
        <dbReference type="ChEBI" id="CHEBI:57540"/>
    </ligand>
</feature>
<dbReference type="NCBIfam" id="NF001309">
    <property type="entry name" value="PRK00257.1"/>
    <property type="match status" value="1"/>
</dbReference>
<comment type="function">
    <text evidence="5">Catalyzes the oxidation of erythronate-4-phosphate to 3-hydroxy-2-oxo-4-phosphonooxybutanoate.</text>
</comment>
<dbReference type="CDD" id="cd12158">
    <property type="entry name" value="ErythrP_dh"/>
    <property type="match status" value="1"/>
</dbReference>
<dbReference type="InterPro" id="IPR024531">
    <property type="entry name" value="Erythronate-4-P_DHase_dimer"/>
</dbReference>
<feature type="active site" evidence="5">
    <location>
        <position position="236"/>
    </location>
</feature>
<evidence type="ECO:0000259" key="8">
    <source>
        <dbReference type="Pfam" id="PF11890"/>
    </source>
</evidence>
<sequence length="385" mass="41700">MHIVADENIPLLDEFLGGFGRLTRLPGRLIDHTSVKDADVLLIRSVTRVDAAMLAGTPVRFVGTCTIGTDHLDLPGLAAAGVVTASAPGCNARGVVEYVLSCLLALAERSASAWQDKLVGIVGVGEVGSRLATTLHALGIDTLCCDPPRAAQGAEGMVTLDELISRCDVISCHVPLTREGPDATYHLFNEQRLRALRPGTWLINSSRGPVIDNTALKVVLQDRPDLLVALDVWETEPLVDPQLASRCALATPHIAGYSLDGKLRGTAQIYQALCQFLDLPATLTLEQLAPRTGAGQWIMEPGTPADWLLTRALRYIYDVRDDDARLRAMLAQAATDQASREGFDRLRKDYPLRRECNLLRINTAASEPQIIRRLIAAGFAADDET</sequence>
<evidence type="ECO:0000259" key="6">
    <source>
        <dbReference type="Pfam" id="PF00389"/>
    </source>
</evidence>
<dbReference type="GO" id="GO:0051287">
    <property type="term" value="F:NAD binding"/>
    <property type="evidence" value="ECO:0007669"/>
    <property type="project" value="InterPro"/>
</dbReference>
<keyword evidence="1 5" id="KW-0963">Cytoplasm</keyword>
<gene>
    <name evidence="5" type="primary">pdxB</name>
    <name evidence="9" type="ORF">BN1049_02665</name>
</gene>
<dbReference type="UniPathway" id="UPA00244">
    <property type="reaction ID" value="UER00310"/>
</dbReference>
<keyword evidence="2 5" id="KW-0560">Oxidoreductase</keyword>
<dbReference type="Pfam" id="PF00389">
    <property type="entry name" value="2-Hacid_dh"/>
    <property type="match status" value="1"/>
</dbReference>
<dbReference type="Pfam" id="PF11890">
    <property type="entry name" value="DUF3410"/>
    <property type="match status" value="1"/>
</dbReference>
<dbReference type="InterPro" id="IPR006139">
    <property type="entry name" value="D-isomer_2_OHA_DH_cat_dom"/>
</dbReference>
<feature type="active site" evidence="5">
    <location>
        <position position="207"/>
    </location>
</feature>
<keyword evidence="3 5" id="KW-0520">NAD</keyword>
<dbReference type="InterPro" id="IPR038251">
    <property type="entry name" value="PdxB_dimer_sf"/>
</dbReference>
<feature type="binding site" evidence="5">
    <location>
        <position position="66"/>
    </location>
    <ligand>
        <name>substrate</name>
    </ligand>
</feature>
<dbReference type="PROSITE" id="PS00671">
    <property type="entry name" value="D_2_HYDROXYACID_DH_3"/>
    <property type="match status" value="1"/>
</dbReference>
<dbReference type="GO" id="GO:0036001">
    <property type="term" value="P:'de novo' pyridoxal 5'-phosphate biosynthetic process"/>
    <property type="evidence" value="ECO:0007669"/>
    <property type="project" value="TreeGrafter"/>
</dbReference>
<accession>A0A078MG39</accession>
<evidence type="ECO:0000256" key="4">
    <source>
        <dbReference type="ARBA" id="ARBA00023096"/>
    </source>
</evidence>
<dbReference type="Gene3D" id="3.30.1370.170">
    <property type="match status" value="1"/>
</dbReference>
<comment type="subunit">
    <text evidence="5">Homodimer.</text>
</comment>
<dbReference type="RefSeq" id="WP_044500651.1">
    <property type="nucleotide sequence ID" value="NZ_LK391969.1"/>
</dbReference>
<comment type="catalytic activity">
    <reaction evidence="5">
        <text>4-phospho-D-erythronate + NAD(+) = (R)-3-hydroxy-2-oxo-4-phosphooxybutanoate + NADH + H(+)</text>
        <dbReference type="Rhea" id="RHEA:18829"/>
        <dbReference type="ChEBI" id="CHEBI:15378"/>
        <dbReference type="ChEBI" id="CHEBI:57540"/>
        <dbReference type="ChEBI" id="CHEBI:57945"/>
        <dbReference type="ChEBI" id="CHEBI:58538"/>
        <dbReference type="ChEBI" id="CHEBI:58766"/>
        <dbReference type="EC" id="1.1.1.290"/>
    </reaction>
</comment>
<feature type="domain" description="D-isomer specific 2-hydroxyacid dehydrogenase catalytic" evidence="6">
    <location>
        <begin position="33"/>
        <end position="278"/>
    </location>
</feature>
<proteinExistence type="inferred from homology"/>
<dbReference type="HAMAP" id="MF_01825">
    <property type="entry name" value="PdxB"/>
    <property type="match status" value="1"/>
</dbReference>
<dbReference type="InterPro" id="IPR006140">
    <property type="entry name" value="D-isomer_DH_NAD-bd"/>
</dbReference>
<dbReference type="Pfam" id="PF02826">
    <property type="entry name" value="2-Hacid_dh_C"/>
    <property type="match status" value="1"/>
</dbReference>
<evidence type="ECO:0000256" key="2">
    <source>
        <dbReference type="ARBA" id="ARBA00023002"/>
    </source>
</evidence>
<evidence type="ECO:0000256" key="5">
    <source>
        <dbReference type="HAMAP-Rule" id="MF_01825"/>
    </source>
</evidence>
<dbReference type="SUPFAM" id="SSF52283">
    <property type="entry name" value="Formate/glycerate dehydrogenase catalytic domain-like"/>
    <property type="match status" value="1"/>
</dbReference>
<dbReference type="PATRIC" id="fig|1461581.3.peg.2626"/>
<evidence type="ECO:0000256" key="3">
    <source>
        <dbReference type="ARBA" id="ARBA00023027"/>
    </source>
</evidence>
<comment type="caution">
    <text evidence="5">Lacks conserved residue(s) required for the propagation of feature annotation.</text>
</comment>
<evidence type="ECO:0000256" key="1">
    <source>
        <dbReference type="ARBA" id="ARBA00022490"/>
    </source>
</evidence>
<protein>
    <recommendedName>
        <fullName evidence="5">Erythronate-4-phosphate dehydrogenase</fullName>
        <ecNumber evidence="5">1.1.1.290</ecNumber>
    </recommendedName>
</protein>
<comment type="similarity">
    <text evidence="5">Belongs to the D-isomer specific 2-hydroxyacid dehydrogenase family. PdxB subfamily.</text>
</comment>
<reference evidence="9" key="1">
    <citation type="submission" date="2014-07" db="EMBL/GenBank/DDBJ databases">
        <authorList>
            <person name="Urmite Genomes Urmite Genomes"/>
        </authorList>
    </citation>
    <scope>NUCLEOTIDE SEQUENCE</scope>
    <source>
        <strain evidence="9">12M76_air</strain>
    </source>
</reference>
<dbReference type="EC" id="1.1.1.290" evidence="5"/>
<organism evidence="9">
    <name type="scientific">Pseudomonas saudimassiliensis</name>
    <dbReference type="NCBI Taxonomy" id="1461581"/>
    <lineage>
        <taxon>Bacteria</taxon>
        <taxon>Pseudomonadati</taxon>
        <taxon>Pseudomonadota</taxon>
        <taxon>Gammaproteobacteria</taxon>
        <taxon>Pseudomonadales</taxon>
        <taxon>Pseudomonadaceae</taxon>
        <taxon>Pseudomonas</taxon>
    </lineage>
</organism>
<dbReference type="EMBL" id="LK391969">
    <property type="protein sequence ID" value="CEF27708.1"/>
    <property type="molecule type" value="Genomic_DNA"/>
</dbReference>
<feature type="binding site" evidence="5">
    <location>
        <position position="231"/>
    </location>
    <ligand>
        <name>NAD(+)</name>
        <dbReference type="ChEBI" id="CHEBI:57540"/>
    </ligand>
</feature>
<evidence type="ECO:0000259" key="7">
    <source>
        <dbReference type="Pfam" id="PF02826"/>
    </source>
</evidence>
<dbReference type="SUPFAM" id="SSF51735">
    <property type="entry name" value="NAD(P)-binding Rossmann-fold domains"/>
    <property type="match status" value="1"/>
</dbReference>
<dbReference type="InterPro" id="IPR036291">
    <property type="entry name" value="NAD(P)-bd_dom_sf"/>
</dbReference>
<feature type="domain" description="D-isomer specific 2-hydroxyacid dehydrogenase NAD-binding" evidence="7">
    <location>
        <begin position="112"/>
        <end position="255"/>
    </location>
</feature>
<dbReference type="InterPro" id="IPR020921">
    <property type="entry name" value="Erythronate-4-P_DHase"/>
</dbReference>
<comment type="subcellular location">
    <subcellularLocation>
        <location evidence="5">Cytoplasm</location>
    </subcellularLocation>
</comment>
<dbReference type="GO" id="GO:0046983">
    <property type="term" value="F:protein dimerization activity"/>
    <property type="evidence" value="ECO:0007669"/>
    <property type="project" value="InterPro"/>
</dbReference>
<keyword evidence="4 5" id="KW-0664">Pyridoxine biosynthesis</keyword>
<dbReference type="InterPro" id="IPR029753">
    <property type="entry name" value="D-isomer_DH_CS"/>
</dbReference>
<feature type="binding site" evidence="5">
    <location>
        <position position="257"/>
    </location>
    <ligand>
        <name>substrate</name>
    </ligand>
</feature>
<dbReference type="GO" id="GO:0008615">
    <property type="term" value="P:pyridoxine biosynthetic process"/>
    <property type="evidence" value="ECO:0007669"/>
    <property type="project" value="UniProtKB-UniRule"/>
</dbReference>
<dbReference type="PANTHER" id="PTHR42938">
    <property type="entry name" value="FORMATE DEHYDROGENASE 1"/>
    <property type="match status" value="1"/>
</dbReference>
<dbReference type="Gene3D" id="3.40.50.720">
    <property type="entry name" value="NAD(P)-binding Rossmann-like Domain"/>
    <property type="match status" value="2"/>
</dbReference>
<dbReference type="GO" id="GO:0005829">
    <property type="term" value="C:cytosol"/>
    <property type="evidence" value="ECO:0007669"/>
    <property type="project" value="TreeGrafter"/>
</dbReference>
<dbReference type="OrthoDB" id="9770208at2"/>
<feature type="binding site" evidence="5">
    <location>
        <position position="146"/>
    </location>
    <ligand>
        <name>NAD(+)</name>
        <dbReference type="ChEBI" id="CHEBI:57540"/>
    </ligand>
</feature>
<feature type="active site" description="Proton donor" evidence="5">
    <location>
        <position position="253"/>
    </location>
</feature>
<dbReference type="EMBL" id="LM997413">
    <property type="protein sequence ID" value="CEA06283.1"/>
    <property type="molecule type" value="Genomic_DNA"/>
</dbReference>
<feature type="domain" description="Erythronate-4-phosphate dehydrogenase dimerisation" evidence="8">
    <location>
        <begin position="305"/>
        <end position="366"/>
    </location>
</feature>